<accession>A0AAU7G960</accession>
<protein>
    <submittedName>
        <fullName evidence="2">Uncharacterized protein</fullName>
    </submittedName>
</protein>
<feature type="transmembrane region" description="Helical" evidence="1">
    <location>
        <begin position="5"/>
        <end position="26"/>
    </location>
</feature>
<dbReference type="EMBL" id="CP157390">
    <property type="protein sequence ID" value="XBM47370.1"/>
    <property type="molecule type" value="Genomic_DNA"/>
</dbReference>
<keyword evidence="1" id="KW-1133">Transmembrane helix</keyword>
<evidence type="ECO:0000256" key="1">
    <source>
        <dbReference type="SAM" id="Phobius"/>
    </source>
</evidence>
<name>A0AAU7G960_9MICO</name>
<feature type="transmembrane region" description="Helical" evidence="1">
    <location>
        <begin position="32"/>
        <end position="50"/>
    </location>
</feature>
<keyword evidence="1" id="KW-0812">Transmembrane</keyword>
<evidence type="ECO:0000313" key="2">
    <source>
        <dbReference type="EMBL" id="XBM47370.1"/>
    </source>
</evidence>
<reference evidence="2" key="1">
    <citation type="submission" date="2024-05" db="EMBL/GenBank/DDBJ databases">
        <title>The Natural Products Discovery Center: Release of the First 8490 Sequenced Strains for Exploring Actinobacteria Biosynthetic Diversity.</title>
        <authorList>
            <person name="Kalkreuter E."/>
            <person name="Kautsar S.A."/>
            <person name="Yang D."/>
            <person name="Bader C.D."/>
            <person name="Teijaro C.N."/>
            <person name="Fluegel L."/>
            <person name="Davis C.M."/>
            <person name="Simpson J.R."/>
            <person name="Lauterbach L."/>
            <person name="Steele A.D."/>
            <person name="Gui C."/>
            <person name="Meng S."/>
            <person name="Li G."/>
            <person name="Viehrig K."/>
            <person name="Ye F."/>
            <person name="Su P."/>
            <person name="Kiefer A.F."/>
            <person name="Nichols A."/>
            <person name="Cepeda A.J."/>
            <person name="Yan W."/>
            <person name="Fan B."/>
            <person name="Jiang Y."/>
            <person name="Adhikari A."/>
            <person name="Zheng C.-J."/>
            <person name="Schuster L."/>
            <person name="Cowan T.M."/>
            <person name="Smanski M.J."/>
            <person name="Chevrette M.G."/>
            <person name="de Carvalho L.P.S."/>
            <person name="Shen B."/>
        </authorList>
    </citation>
    <scope>NUCLEOTIDE SEQUENCE</scope>
    <source>
        <strain evidence="2">NPDC080035</strain>
    </source>
</reference>
<gene>
    <name evidence="2" type="ORF">AAME72_14945</name>
</gene>
<dbReference type="AlphaFoldDB" id="A0AAU7G960"/>
<dbReference type="RefSeq" id="WP_348787343.1">
    <property type="nucleotide sequence ID" value="NZ_CP157390.1"/>
</dbReference>
<proteinExistence type="predicted"/>
<sequence>MDRKLVIETLAMILLIVAFPLISIGATNGITALWVLGFVVFVVGSILPVWTRFMNHAADVPRDVGMEFDDRVS</sequence>
<keyword evidence="1" id="KW-0472">Membrane</keyword>
<organism evidence="2">
    <name type="scientific">Leifsonia sp. NPDC080035</name>
    <dbReference type="NCBI Taxonomy" id="3143936"/>
    <lineage>
        <taxon>Bacteria</taxon>
        <taxon>Bacillati</taxon>
        <taxon>Actinomycetota</taxon>
        <taxon>Actinomycetes</taxon>
        <taxon>Micrococcales</taxon>
        <taxon>Microbacteriaceae</taxon>
        <taxon>Leifsonia</taxon>
    </lineage>
</organism>